<dbReference type="STRING" id="47866.GA0074694_6140"/>
<gene>
    <name evidence="4" type="ORF">GA0074694_6140</name>
</gene>
<accession>A0A1C6SR53</accession>
<dbReference type="Proteomes" id="UP000198906">
    <property type="component" value="Unassembled WGS sequence"/>
</dbReference>
<name>A0A1C6SR53_9ACTN</name>
<reference evidence="5" key="1">
    <citation type="submission" date="2016-06" db="EMBL/GenBank/DDBJ databases">
        <authorList>
            <person name="Varghese N."/>
        </authorList>
    </citation>
    <scope>NUCLEOTIDE SEQUENCE [LARGE SCALE GENOMIC DNA]</scope>
    <source>
        <strain evidence="5">DSM 46123</strain>
    </source>
</reference>
<feature type="region of interest" description="Disordered" evidence="1">
    <location>
        <begin position="1"/>
        <end position="25"/>
    </location>
</feature>
<dbReference type="InterPro" id="IPR001667">
    <property type="entry name" value="DDH_dom"/>
</dbReference>
<evidence type="ECO:0000259" key="2">
    <source>
        <dbReference type="Pfam" id="PF01368"/>
    </source>
</evidence>
<evidence type="ECO:0000313" key="4">
    <source>
        <dbReference type="EMBL" id="SCL32006.1"/>
    </source>
</evidence>
<dbReference type="PANTHER" id="PTHR47618">
    <property type="entry name" value="BIFUNCTIONAL OLIGORIBONUCLEASE AND PAP PHOSPHATASE NRNA"/>
    <property type="match status" value="1"/>
</dbReference>
<dbReference type="Pfam" id="PF02272">
    <property type="entry name" value="DHHA1"/>
    <property type="match status" value="1"/>
</dbReference>
<feature type="domain" description="DDH" evidence="2">
    <location>
        <begin position="44"/>
        <end position="187"/>
    </location>
</feature>
<dbReference type="Pfam" id="PF01368">
    <property type="entry name" value="DHH"/>
    <property type="match status" value="1"/>
</dbReference>
<sequence>MTDDPGGSTSGLLAGEDPSIRSGPTDADWAAAVDALRGLDPDARVLLICHVNPDGDALGSMLGFGLGLCRLGSRRVQATFPGPPEVPEPFRDLPGLELLVPAVEAYHDPDLVLCFDAASESRLGDLVDRLALAAPAVVLDHHASNTGFGDIHLVDPRAAATSVVAEELLTRLDVPLDAGIAECLYVALATDTGSFRFDATTPDVHRMAARLLATGIRPGEISRRIFDTRPFGAVRLHGDVLNRTRLEPAAAGGHGFVWTYATLADLARHDQQPYVLEPLIDSVRCTAEADVSGVLKQIAEDGWAVSLRSKGAVDVSRVAVALGGGGHRFAAGFTGRGTAQDVVARIRAELDTALLRAVERD</sequence>
<dbReference type="Gene3D" id="3.90.1640.10">
    <property type="entry name" value="inorganic pyrophosphatase (n-terminal core)"/>
    <property type="match status" value="1"/>
</dbReference>
<dbReference type="InterPro" id="IPR038763">
    <property type="entry name" value="DHH_sf"/>
</dbReference>
<proteinExistence type="predicted"/>
<evidence type="ECO:0000313" key="5">
    <source>
        <dbReference type="Proteomes" id="UP000198906"/>
    </source>
</evidence>
<dbReference type="SUPFAM" id="SSF64182">
    <property type="entry name" value="DHH phosphoesterases"/>
    <property type="match status" value="1"/>
</dbReference>
<dbReference type="AlphaFoldDB" id="A0A1C6SR53"/>
<keyword evidence="5" id="KW-1185">Reference proteome</keyword>
<protein>
    <submittedName>
        <fullName evidence="4">Phosphoesterase RecJ domain-containing protein</fullName>
    </submittedName>
</protein>
<dbReference type="EMBL" id="FMHU01000002">
    <property type="protein sequence ID" value="SCL32006.1"/>
    <property type="molecule type" value="Genomic_DNA"/>
</dbReference>
<dbReference type="GO" id="GO:0003676">
    <property type="term" value="F:nucleic acid binding"/>
    <property type="evidence" value="ECO:0007669"/>
    <property type="project" value="InterPro"/>
</dbReference>
<dbReference type="Gene3D" id="3.10.310.30">
    <property type="match status" value="1"/>
</dbReference>
<evidence type="ECO:0000259" key="3">
    <source>
        <dbReference type="Pfam" id="PF02272"/>
    </source>
</evidence>
<feature type="domain" description="DHHA1" evidence="3">
    <location>
        <begin position="273"/>
        <end position="351"/>
    </location>
</feature>
<dbReference type="InterPro" id="IPR003156">
    <property type="entry name" value="DHHA1_dom"/>
</dbReference>
<dbReference type="PANTHER" id="PTHR47618:SF1">
    <property type="entry name" value="BIFUNCTIONAL OLIGORIBONUCLEASE AND PAP PHOSPHATASE NRNA"/>
    <property type="match status" value="1"/>
</dbReference>
<evidence type="ECO:0000256" key="1">
    <source>
        <dbReference type="SAM" id="MobiDB-lite"/>
    </source>
</evidence>
<organism evidence="4 5">
    <name type="scientific">Micromonospora inyonensis</name>
    <dbReference type="NCBI Taxonomy" id="47866"/>
    <lineage>
        <taxon>Bacteria</taxon>
        <taxon>Bacillati</taxon>
        <taxon>Actinomycetota</taxon>
        <taxon>Actinomycetes</taxon>
        <taxon>Micromonosporales</taxon>
        <taxon>Micromonosporaceae</taxon>
        <taxon>Micromonospora</taxon>
    </lineage>
</organism>
<dbReference type="InterPro" id="IPR051319">
    <property type="entry name" value="Oligoribo/pAp-PDE_c-di-AMP_PDE"/>
</dbReference>